<dbReference type="Pfam" id="PF03160">
    <property type="entry name" value="Calx-beta"/>
    <property type="match status" value="1"/>
</dbReference>
<dbReference type="InterPro" id="IPR001304">
    <property type="entry name" value="C-type_lectin-like"/>
</dbReference>
<evidence type="ECO:0000256" key="4">
    <source>
        <dbReference type="ARBA" id="ARBA00022737"/>
    </source>
</evidence>
<dbReference type="Gene3D" id="3.10.100.10">
    <property type="entry name" value="Mannose-Binding Protein A, subunit A"/>
    <property type="match status" value="1"/>
</dbReference>
<keyword evidence="3 10" id="KW-0732">Signal</keyword>
<keyword evidence="8" id="KW-0325">Glycoprotein</keyword>
<evidence type="ECO:0000313" key="13">
    <source>
        <dbReference type="Proteomes" id="UP000887013"/>
    </source>
</evidence>
<keyword evidence="2" id="KW-0479">Metal-binding</keyword>
<dbReference type="GO" id="GO:0009653">
    <property type="term" value="P:anatomical structure morphogenesis"/>
    <property type="evidence" value="ECO:0007669"/>
    <property type="project" value="TreeGrafter"/>
</dbReference>
<dbReference type="Pfam" id="PF16184">
    <property type="entry name" value="Cadherin_3"/>
    <property type="match status" value="10"/>
</dbReference>
<name>A0A8X6NUC6_NEPPI</name>
<dbReference type="Gene3D" id="2.60.40.2030">
    <property type="match status" value="1"/>
</dbReference>
<feature type="repeat" description="CSPG" evidence="9">
    <location>
        <begin position="739"/>
        <end position="830"/>
    </location>
</feature>
<keyword evidence="13" id="KW-1185">Reference proteome</keyword>
<evidence type="ECO:0000256" key="6">
    <source>
        <dbReference type="ARBA" id="ARBA00022889"/>
    </source>
</evidence>
<dbReference type="GO" id="GO:0007154">
    <property type="term" value="P:cell communication"/>
    <property type="evidence" value="ECO:0007669"/>
    <property type="project" value="InterPro"/>
</dbReference>
<evidence type="ECO:0000256" key="1">
    <source>
        <dbReference type="ARBA" id="ARBA00005529"/>
    </source>
</evidence>
<dbReference type="InterPro" id="IPR003644">
    <property type="entry name" value="Calx_beta"/>
</dbReference>
<dbReference type="InterPro" id="IPR018378">
    <property type="entry name" value="C-type_lectin_CS"/>
</dbReference>
<dbReference type="InterPro" id="IPR016187">
    <property type="entry name" value="CTDL_fold"/>
</dbReference>
<evidence type="ECO:0000259" key="11">
    <source>
        <dbReference type="PROSITE" id="PS50041"/>
    </source>
</evidence>
<comment type="similarity">
    <text evidence="1">Belongs to the FRAS1 family.</text>
</comment>
<dbReference type="PROSITE" id="PS51854">
    <property type="entry name" value="CSPG"/>
    <property type="match status" value="9"/>
</dbReference>
<feature type="repeat" description="CSPG" evidence="9">
    <location>
        <begin position="1211"/>
        <end position="1309"/>
    </location>
</feature>
<dbReference type="InterPro" id="IPR038081">
    <property type="entry name" value="CalX-like_sf"/>
</dbReference>
<dbReference type="Pfam" id="PF00059">
    <property type="entry name" value="Lectin_C"/>
    <property type="match status" value="1"/>
</dbReference>
<dbReference type="PROSITE" id="PS00615">
    <property type="entry name" value="C_TYPE_LECTIN_1"/>
    <property type="match status" value="1"/>
</dbReference>
<feature type="repeat" description="CSPG" evidence="9">
    <location>
        <begin position="484"/>
        <end position="578"/>
    </location>
</feature>
<dbReference type="GO" id="GO:0007155">
    <property type="term" value="P:cell adhesion"/>
    <property type="evidence" value="ECO:0007669"/>
    <property type="project" value="UniProtKB-KW"/>
</dbReference>
<gene>
    <name evidence="12" type="primary">FREM1</name>
    <name evidence="12" type="ORF">NPIL_517871</name>
</gene>
<evidence type="ECO:0000256" key="8">
    <source>
        <dbReference type="ARBA" id="ARBA00023180"/>
    </source>
</evidence>
<dbReference type="InterPro" id="IPR016186">
    <property type="entry name" value="C-type_lectin-like/link_sf"/>
</dbReference>
<dbReference type="InterPro" id="IPR039005">
    <property type="entry name" value="CSPG_rpt"/>
</dbReference>
<feature type="repeat" description="CSPG" evidence="9">
    <location>
        <begin position="1094"/>
        <end position="1190"/>
    </location>
</feature>
<dbReference type="SUPFAM" id="SSF141072">
    <property type="entry name" value="CalX-like"/>
    <property type="match status" value="1"/>
</dbReference>
<evidence type="ECO:0000256" key="9">
    <source>
        <dbReference type="PROSITE-ProRule" id="PRU01201"/>
    </source>
</evidence>
<feature type="repeat" description="CSPG" evidence="9">
    <location>
        <begin position="603"/>
        <end position="717"/>
    </location>
</feature>
<proteinExistence type="inferred from homology"/>
<dbReference type="PROSITE" id="PS50041">
    <property type="entry name" value="C_TYPE_LECTIN_2"/>
    <property type="match status" value="1"/>
</dbReference>
<dbReference type="SMART" id="SM00034">
    <property type="entry name" value="CLECT"/>
    <property type="match status" value="1"/>
</dbReference>
<dbReference type="PANTHER" id="PTHR45739:SF11">
    <property type="entry name" value="FRAS1-RELATED EXTRACELLULAR MATRIX PROTEIN 1-LIKE ISOFORM X1"/>
    <property type="match status" value="1"/>
</dbReference>
<dbReference type="Proteomes" id="UP000887013">
    <property type="component" value="Unassembled WGS sequence"/>
</dbReference>
<organism evidence="12 13">
    <name type="scientific">Nephila pilipes</name>
    <name type="common">Giant wood spider</name>
    <name type="synonym">Nephila maculata</name>
    <dbReference type="NCBI Taxonomy" id="299642"/>
    <lineage>
        <taxon>Eukaryota</taxon>
        <taxon>Metazoa</taxon>
        <taxon>Ecdysozoa</taxon>
        <taxon>Arthropoda</taxon>
        <taxon>Chelicerata</taxon>
        <taxon>Arachnida</taxon>
        <taxon>Araneae</taxon>
        <taxon>Araneomorphae</taxon>
        <taxon>Entelegynae</taxon>
        <taxon>Araneoidea</taxon>
        <taxon>Nephilidae</taxon>
        <taxon>Nephila</taxon>
    </lineage>
</organism>
<dbReference type="CDD" id="cd00037">
    <property type="entry name" value="CLECT"/>
    <property type="match status" value="1"/>
</dbReference>
<dbReference type="EMBL" id="BMAW01013201">
    <property type="protein sequence ID" value="GFT32672.1"/>
    <property type="molecule type" value="Genomic_DNA"/>
</dbReference>
<evidence type="ECO:0000256" key="3">
    <source>
        <dbReference type="ARBA" id="ARBA00022729"/>
    </source>
</evidence>
<sequence>MELLILFPLFTFAQVSGQLLLKTENIHVLIGREVFLQPSDIQFQNSTHSSVCKVEVINNEPMTQQVGVLIPQVFDCDFNFRTVKYVHHGSPLLFNDTVKFRAYKLLEQDTISEYFDLLFIIENSSYDVIQPVLPLVIKEFFGVTDPIDDSILNFNFSRKDGAVCKVRMSRHISHRPAHGQIIVGRERRPIDVIKRRCDDFLQLGLRYEHLKPPSPNIDFVLIIVEVSDPYFNGGDLISEWYQIPVIIEPGFPNLPPKASFSGMYLMDVDQFIITAITPAVLSASDSETPSDQLVFNISKPLQSHQGSIVHLSDHTRPINSFKQSDLNNFDIAYKPPARSFKDRQMFEIGFIIRDPDFAFSEPFTMHIAIRPAITTAPRVSMNVGMVLLEGQSRPLRISNLEVVDSDNIHDVKIFVTGGLHHGRLEVNGKPAVSFTQQDVISESVVYHHDDSDSVRDSILLRIHDGFHSTHVKFPITIVPKDDNYPSLVINVGLKVREGSEVQITPSLLRAVDHDTTDEHVKFVVTKPPLYGKIWKKFSWEKTGNDIISFTQQDLNKGIIYYHHDGDEIFTDSFEAMLQDTNNPPNVSPPYNVFIRVMPVGDDPPKRDPASSFNLEVQEVDIGVFSSHNLHFMDIDSRDQEIVYTITTSPRFIGSFAHSDPGKIVALSNQVLLNNSYNLTGIKSFTQEQINHQKIAYLPPVEEIGPNPLYLQFIFSVTDKDKNIVTGQVFNITILPVNNQVPQLHTGELLVEEGSSTLLSTNELSVYDPDTLSSDLQMSLFTVPLYGSIRRSDQPLRVGDLLSLDDILTLRLEYTHDGSENFKDSFKVGVNDGIHFVSGDVLVSVEPVDDEKPTWKKDLQTQISVTENGKVLLTSSVLAATDVDTEDLSLYFILTEAPQFGNVVLDKRKTNRFTQKDIVNEEVFYVHNNQEIGANPKEDSMTYIVTDKAFPRLMPHNSHKVFITILPQNTQSPRLYFKRAILVEEGQSSAVTEENLSATDEDTFPGELLIVISRQPGYGYLENSRPSPGYEKSKRNKRISAFPLQDVKDGFITFVQSNHSGIEPESDDFEVFVTDGVHNSTVVLVYVSIVLLNDEIPYFSLSNITVDEGNSYLMNNESLIAGDRDYPGDILVLSVKNKPRHGSLTHFLKAVNNGPLLEISFNQLTLENFEKIMYHHDDSENFIDSFSLTLNDGVHSVIRTCFVEVNPINDEPPVLKKNIGANHVELQSNYIISSAVLYSEDADSNPSEILYKISKPVAYGNLEKNSQNGDWILLDPLEFSQDEINLNHIRYQQISKPSSTYEDSFSFFLSDGLNKSPSSTFILKLVDFGKSTMTVFTQKFVLEHGEQPIYGSIIYNQNRYHPEKFSQKDIEKGLISYKAYSNFSKNDAFAFKVTSEREENVAYHRNQVLGPTVFQIFKSVEESPIVYINSPTNLENVWHNHLGFSINSYNLKATYSNSSAKEIKFSLTKYLDHGYLFHVKEERIIRTFSQEDINEQLIVIILKSKAETYDYFTFHVSVNESTFPMEYRMDFQWAVVYFPHAEYSVCEDSGSLNIMIQRSGNANVSSYVTISAIEQTAKEGLDYVSRRVSKIQFDPGTVDTIWKIVIVKDDLEEAPIEQLQVTLTDPENCIIINHNRTIVSIYDLNRGSCSQIPKGEPPNAKLIDNYPVLVNSNDDSEEGNGDSENMNYLNFPMECNQYIYDLLHFETYSQTLYQCDGEKWIPWYPKTSSTQINSETLSFDSFLNHEISTTEDFETSTVEELTSKEMTTHPSFEIDSCMKGWQIFAGKCYKWYKSPAAWDKAAEVCKNYLSSNLVTVESIEHNNWLLQLARNKPFWIGLHAIGDTNNWSYLEPGGASFVNWKKGFPRLPTNADSKNRCTLVRGSGLWINKNCETHEHSYICSMPLYAGNGQVTS</sequence>
<comment type="caution">
    <text evidence="12">The sequence shown here is derived from an EMBL/GenBank/DDBJ whole genome shotgun (WGS) entry which is preliminary data.</text>
</comment>
<feature type="repeat" description="CSPG" evidence="9">
    <location>
        <begin position="254"/>
        <end position="353"/>
    </location>
</feature>
<accession>A0A8X6NUC6</accession>
<feature type="repeat" description="CSPG" evidence="9">
    <location>
        <begin position="853"/>
        <end position="945"/>
    </location>
</feature>
<reference evidence="12" key="1">
    <citation type="submission" date="2020-08" db="EMBL/GenBank/DDBJ databases">
        <title>Multicomponent nature underlies the extraordinary mechanical properties of spider dragline silk.</title>
        <authorList>
            <person name="Kono N."/>
            <person name="Nakamura H."/>
            <person name="Mori M."/>
            <person name="Yoshida Y."/>
            <person name="Ohtoshi R."/>
            <person name="Malay A.D."/>
            <person name="Moran D.A.P."/>
            <person name="Tomita M."/>
            <person name="Numata K."/>
            <person name="Arakawa K."/>
        </authorList>
    </citation>
    <scope>NUCLEOTIDE SEQUENCE</scope>
</reference>
<keyword evidence="6" id="KW-0130">Cell adhesion</keyword>
<dbReference type="PANTHER" id="PTHR45739">
    <property type="entry name" value="MATRIX PROTEIN, PUTATIVE-RELATED"/>
    <property type="match status" value="1"/>
</dbReference>
<feature type="chain" id="PRO_5036484082" evidence="10">
    <location>
        <begin position="18"/>
        <end position="1912"/>
    </location>
</feature>
<dbReference type="OrthoDB" id="430044at2759"/>
<dbReference type="Pfam" id="PF19309">
    <property type="entry name" value="Frem_N"/>
    <property type="match status" value="1"/>
</dbReference>
<feature type="signal peptide" evidence="10">
    <location>
        <begin position="1"/>
        <end position="17"/>
    </location>
</feature>
<feature type="repeat" description="CSPG" evidence="9">
    <location>
        <begin position="376"/>
        <end position="463"/>
    </location>
</feature>
<dbReference type="SUPFAM" id="SSF56436">
    <property type="entry name" value="C-type lectin-like"/>
    <property type="match status" value="1"/>
</dbReference>
<evidence type="ECO:0000256" key="7">
    <source>
        <dbReference type="ARBA" id="ARBA00023157"/>
    </source>
</evidence>
<evidence type="ECO:0000256" key="2">
    <source>
        <dbReference type="ARBA" id="ARBA00022723"/>
    </source>
</evidence>
<dbReference type="GO" id="GO:0016020">
    <property type="term" value="C:membrane"/>
    <property type="evidence" value="ECO:0007669"/>
    <property type="project" value="InterPro"/>
</dbReference>
<dbReference type="InterPro" id="IPR045658">
    <property type="entry name" value="FRAS1-rel_N"/>
</dbReference>
<evidence type="ECO:0000313" key="12">
    <source>
        <dbReference type="EMBL" id="GFT32672.1"/>
    </source>
</evidence>
<keyword evidence="4" id="KW-0677">Repeat</keyword>
<feature type="repeat" description="CSPG" evidence="9">
    <location>
        <begin position="971"/>
        <end position="1073"/>
    </location>
</feature>
<keyword evidence="5" id="KW-0106">Calcium</keyword>
<evidence type="ECO:0000256" key="10">
    <source>
        <dbReference type="SAM" id="SignalP"/>
    </source>
</evidence>
<keyword evidence="7" id="KW-1015">Disulfide bond</keyword>
<dbReference type="GO" id="GO:0046872">
    <property type="term" value="F:metal ion binding"/>
    <property type="evidence" value="ECO:0007669"/>
    <property type="project" value="UniProtKB-KW"/>
</dbReference>
<evidence type="ECO:0000256" key="5">
    <source>
        <dbReference type="ARBA" id="ARBA00022837"/>
    </source>
</evidence>
<dbReference type="InterPro" id="IPR051561">
    <property type="entry name" value="FRAS1_ECM"/>
</dbReference>
<protein>
    <submittedName>
        <fullName evidence="12">FRAS1-related extracellular matrix protein 1</fullName>
    </submittedName>
</protein>
<feature type="domain" description="C-type lectin" evidence="11">
    <location>
        <begin position="1783"/>
        <end position="1891"/>
    </location>
</feature>